<dbReference type="PANTHER" id="PTHR43731">
    <property type="entry name" value="RHOMBOID PROTEASE"/>
    <property type="match status" value="1"/>
</dbReference>
<name>A0A9P5Z7D3_9AGAR</name>
<evidence type="ECO:0000256" key="2">
    <source>
        <dbReference type="ARBA" id="ARBA00009045"/>
    </source>
</evidence>
<keyword evidence="6 7" id="KW-0472">Membrane</keyword>
<evidence type="ECO:0000256" key="7">
    <source>
        <dbReference type="SAM" id="Phobius"/>
    </source>
</evidence>
<dbReference type="OrthoDB" id="418595at2759"/>
<feature type="domain" description="Peptidase S54 rhomboid" evidence="8">
    <location>
        <begin position="164"/>
        <end position="306"/>
    </location>
</feature>
<dbReference type="SUPFAM" id="SSF144091">
    <property type="entry name" value="Rhomboid-like"/>
    <property type="match status" value="1"/>
</dbReference>
<keyword evidence="4" id="KW-0378">Hydrolase</keyword>
<dbReference type="Gene3D" id="1.20.1540.10">
    <property type="entry name" value="Rhomboid-like"/>
    <property type="match status" value="1"/>
</dbReference>
<dbReference type="Pfam" id="PF01694">
    <property type="entry name" value="Rhomboid"/>
    <property type="match status" value="1"/>
</dbReference>
<keyword evidence="10" id="KW-1185">Reference proteome</keyword>
<keyword evidence="5 7" id="KW-1133">Transmembrane helix</keyword>
<dbReference type="GO" id="GO:0004252">
    <property type="term" value="F:serine-type endopeptidase activity"/>
    <property type="evidence" value="ECO:0007669"/>
    <property type="project" value="InterPro"/>
</dbReference>
<dbReference type="Proteomes" id="UP000807469">
    <property type="component" value="Unassembled WGS sequence"/>
</dbReference>
<sequence length="313" mass="34763">MRTSLLQGVLKTRFNIPSNILQIPTRRTFCSGLNVNAIPGAQLRNPLASSSPSQVRIGLYATRVQGLSLKGPLSPSPLQRWLSTSSRTCFRDHPRPTRPPSRQILGFLNRIPQNTVFYTIIGLNAIVFGMWFMANQQWQQERDPTGVIWMRQNFLMSWNNITSGRIWTLLTACFSHENLSHILLNGFTFFFMAPTVLEIIGSRQFIFLYLGGGLFSSIISGIYARVTGQKNYSSHGASGAIYSIVTFLACVAPTMKFALYGIIPVPAWLVVSGLFSYDVYSTLSRSSGTTDTVGHIGGVLGGAMYFIGKRFRI</sequence>
<feature type="transmembrane region" description="Helical" evidence="7">
    <location>
        <begin position="115"/>
        <end position="134"/>
    </location>
</feature>
<evidence type="ECO:0000313" key="10">
    <source>
        <dbReference type="Proteomes" id="UP000807469"/>
    </source>
</evidence>
<comment type="caution">
    <text evidence="9">The sequence shown here is derived from an EMBL/GenBank/DDBJ whole genome shotgun (WGS) entry which is preliminary data.</text>
</comment>
<evidence type="ECO:0000256" key="4">
    <source>
        <dbReference type="ARBA" id="ARBA00022801"/>
    </source>
</evidence>
<dbReference type="InterPro" id="IPR050925">
    <property type="entry name" value="Rhomboid_protease_S54"/>
</dbReference>
<evidence type="ECO:0000313" key="9">
    <source>
        <dbReference type="EMBL" id="KAF9480796.1"/>
    </source>
</evidence>
<feature type="non-terminal residue" evidence="9">
    <location>
        <position position="313"/>
    </location>
</feature>
<accession>A0A9P5Z7D3</accession>
<gene>
    <name evidence="9" type="ORF">BDN70DRAFT_877116</name>
</gene>
<feature type="transmembrane region" description="Helical" evidence="7">
    <location>
        <begin position="232"/>
        <end position="251"/>
    </location>
</feature>
<protein>
    <recommendedName>
        <fullName evidence="8">Peptidase S54 rhomboid domain-containing protein</fullName>
    </recommendedName>
</protein>
<feature type="transmembrane region" description="Helical" evidence="7">
    <location>
        <begin position="179"/>
        <end position="200"/>
    </location>
</feature>
<organism evidence="9 10">
    <name type="scientific">Pholiota conissans</name>
    <dbReference type="NCBI Taxonomy" id="109636"/>
    <lineage>
        <taxon>Eukaryota</taxon>
        <taxon>Fungi</taxon>
        <taxon>Dikarya</taxon>
        <taxon>Basidiomycota</taxon>
        <taxon>Agaricomycotina</taxon>
        <taxon>Agaricomycetes</taxon>
        <taxon>Agaricomycetidae</taxon>
        <taxon>Agaricales</taxon>
        <taxon>Agaricineae</taxon>
        <taxon>Strophariaceae</taxon>
        <taxon>Pholiota</taxon>
    </lineage>
</organism>
<evidence type="ECO:0000256" key="5">
    <source>
        <dbReference type="ARBA" id="ARBA00022989"/>
    </source>
</evidence>
<evidence type="ECO:0000256" key="1">
    <source>
        <dbReference type="ARBA" id="ARBA00004141"/>
    </source>
</evidence>
<comment type="similarity">
    <text evidence="2">Belongs to the peptidase S54 family.</text>
</comment>
<evidence type="ECO:0000259" key="8">
    <source>
        <dbReference type="Pfam" id="PF01694"/>
    </source>
</evidence>
<evidence type="ECO:0000256" key="3">
    <source>
        <dbReference type="ARBA" id="ARBA00022692"/>
    </source>
</evidence>
<dbReference type="PANTHER" id="PTHR43731:SF14">
    <property type="entry name" value="PRESENILIN-ASSOCIATED RHOMBOID-LIKE PROTEIN, MITOCHONDRIAL"/>
    <property type="match status" value="1"/>
</dbReference>
<dbReference type="InterPro" id="IPR035952">
    <property type="entry name" value="Rhomboid-like_sf"/>
</dbReference>
<dbReference type="AlphaFoldDB" id="A0A9P5Z7D3"/>
<dbReference type="EMBL" id="MU155188">
    <property type="protein sequence ID" value="KAF9480796.1"/>
    <property type="molecule type" value="Genomic_DNA"/>
</dbReference>
<comment type="subcellular location">
    <subcellularLocation>
        <location evidence="1">Membrane</location>
        <topology evidence="1">Multi-pass membrane protein</topology>
    </subcellularLocation>
</comment>
<feature type="transmembrane region" description="Helical" evidence="7">
    <location>
        <begin position="207"/>
        <end position="226"/>
    </location>
</feature>
<reference evidence="9" key="1">
    <citation type="submission" date="2020-11" db="EMBL/GenBank/DDBJ databases">
        <authorList>
            <consortium name="DOE Joint Genome Institute"/>
            <person name="Ahrendt S."/>
            <person name="Riley R."/>
            <person name="Andreopoulos W."/>
            <person name="Labutti K."/>
            <person name="Pangilinan J."/>
            <person name="Ruiz-Duenas F.J."/>
            <person name="Barrasa J.M."/>
            <person name="Sanchez-Garcia M."/>
            <person name="Camarero S."/>
            <person name="Miyauchi S."/>
            <person name="Serrano A."/>
            <person name="Linde D."/>
            <person name="Babiker R."/>
            <person name="Drula E."/>
            <person name="Ayuso-Fernandez I."/>
            <person name="Pacheco R."/>
            <person name="Padilla G."/>
            <person name="Ferreira P."/>
            <person name="Barriuso J."/>
            <person name="Kellner H."/>
            <person name="Castanera R."/>
            <person name="Alfaro M."/>
            <person name="Ramirez L."/>
            <person name="Pisabarro A.G."/>
            <person name="Kuo A."/>
            <person name="Tritt A."/>
            <person name="Lipzen A."/>
            <person name="He G."/>
            <person name="Yan M."/>
            <person name="Ng V."/>
            <person name="Cullen D."/>
            <person name="Martin F."/>
            <person name="Rosso M.-N."/>
            <person name="Henrissat B."/>
            <person name="Hibbett D."/>
            <person name="Martinez A.T."/>
            <person name="Grigoriev I.V."/>
        </authorList>
    </citation>
    <scope>NUCLEOTIDE SEQUENCE</scope>
    <source>
        <strain evidence="9">CIRM-BRFM 674</strain>
    </source>
</reference>
<proteinExistence type="inferred from homology"/>
<feature type="transmembrane region" description="Helical" evidence="7">
    <location>
        <begin position="292"/>
        <end position="308"/>
    </location>
</feature>
<dbReference type="GO" id="GO:0016020">
    <property type="term" value="C:membrane"/>
    <property type="evidence" value="ECO:0007669"/>
    <property type="project" value="UniProtKB-SubCell"/>
</dbReference>
<keyword evidence="3 7" id="KW-0812">Transmembrane</keyword>
<dbReference type="GO" id="GO:0006465">
    <property type="term" value="P:signal peptide processing"/>
    <property type="evidence" value="ECO:0007669"/>
    <property type="project" value="TreeGrafter"/>
</dbReference>
<dbReference type="InterPro" id="IPR022764">
    <property type="entry name" value="Peptidase_S54_rhomboid_dom"/>
</dbReference>
<evidence type="ECO:0000256" key="6">
    <source>
        <dbReference type="ARBA" id="ARBA00023136"/>
    </source>
</evidence>